<evidence type="ECO:0000313" key="14">
    <source>
        <dbReference type="Proteomes" id="UP001195483"/>
    </source>
</evidence>
<comment type="catalytic activity">
    <reaction evidence="1">
        <text>a 4-O-methyl-thymidine in DNA + L-cysteinyl-[protein] = a thymidine in DNA + S-methyl-L-cysteinyl-[protein]</text>
        <dbReference type="Rhea" id="RHEA:53428"/>
        <dbReference type="Rhea" id="RHEA-COMP:10131"/>
        <dbReference type="Rhea" id="RHEA-COMP:10132"/>
        <dbReference type="Rhea" id="RHEA-COMP:13555"/>
        <dbReference type="Rhea" id="RHEA-COMP:13556"/>
        <dbReference type="ChEBI" id="CHEBI:29950"/>
        <dbReference type="ChEBI" id="CHEBI:82612"/>
        <dbReference type="ChEBI" id="CHEBI:137386"/>
        <dbReference type="ChEBI" id="CHEBI:137387"/>
        <dbReference type="EC" id="2.1.1.63"/>
    </reaction>
</comment>
<dbReference type="EC" id="2.1.1.63" evidence="3"/>
<dbReference type="PANTHER" id="PTHR10815">
    <property type="entry name" value="METHYLATED-DNA--PROTEIN-CYSTEINE METHYLTRANSFERASE"/>
    <property type="match status" value="1"/>
</dbReference>
<keyword evidence="5" id="KW-0489">Methyltransferase</keyword>
<dbReference type="FunFam" id="1.10.10.10:FF:000214">
    <property type="entry name" value="Methylated-DNA--protein-cysteine methyltransferase"/>
    <property type="match status" value="1"/>
</dbReference>
<dbReference type="PANTHER" id="PTHR10815:SF13">
    <property type="entry name" value="METHYLATED-DNA--PROTEIN-CYSTEINE METHYLTRANSFERASE"/>
    <property type="match status" value="1"/>
</dbReference>
<reference evidence="13" key="3">
    <citation type="submission" date="2023-05" db="EMBL/GenBank/DDBJ databases">
        <authorList>
            <person name="Smith C.H."/>
        </authorList>
    </citation>
    <scope>NUCLEOTIDE SEQUENCE</scope>
    <source>
        <strain evidence="13">CHS0354</strain>
        <tissue evidence="13">Mantle</tissue>
    </source>
</reference>
<evidence type="ECO:0000256" key="3">
    <source>
        <dbReference type="ARBA" id="ARBA00011918"/>
    </source>
</evidence>
<evidence type="ECO:0000256" key="4">
    <source>
        <dbReference type="ARBA" id="ARBA00015377"/>
    </source>
</evidence>
<dbReference type="AlphaFoldDB" id="A0AAE0W956"/>
<dbReference type="GO" id="GO:0006281">
    <property type="term" value="P:DNA repair"/>
    <property type="evidence" value="ECO:0007669"/>
    <property type="project" value="UniProtKB-KW"/>
</dbReference>
<dbReference type="InterPro" id="IPR036388">
    <property type="entry name" value="WH-like_DNA-bd_sf"/>
</dbReference>
<evidence type="ECO:0000256" key="7">
    <source>
        <dbReference type="ARBA" id="ARBA00022763"/>
    </source>
</evidence>
<evidence type="ECO:0000256" key="2">
    <source>
        <dbReference type="ARBA" id="ARBA00008711"/>
    </source>
</evidence>
<reference evidence="13" key="1">
    <citation type="journal article" date="2021" name="Genome Biol. Evol.">
        <title>A High-Quality Reference Genome for a Parasitic Bivalve with Doubly Uniparental Inheritance (Bivalvia: Unionida).</title>
        <authorList>
            <person name="Smith C.H."/>
        </authorList>
    </citation>
    <scope>NUCLEOTIDE SEQUENCE</scope>
    <source>
        <strain evidence="13">CHS0354</strain>
    </source>
</reference>
<evidence type="ECO:0000256" key="5">
    <source>
        <dbReference type="ARBA" id="ARBA00022603"/>
    </source>
</evidence>
<proteinExistence type="inferred from homology"/>
<dbReference type="SUPFAM" id="SSF46767">
    <property type="entry name" value="Methylated DNA-protein cysteine methyltransferase, C-terminal domain"/>
    <property type="match status" value="1"/>
</dbReference>
<dbReference type="PROSITE" id="PS00374">
    <property type="entry name" value="MGMT"/>
    <property type="match status" value="1"/>
</dbReference>
<evidence type="ECO:0000259" key="12">
    <source>
        <dbReference type="Pfam" id="PF01035"/>
    </source>
</evidence>
<protein>
    <recommendedName>
        <fullName evidence="4">Methylated-DNA--protein-cysteine methyltransferase</fullName>
        <ecNumber evidence="3">2.1.1.63</ecNumber>
    </recommendedName>
    <alternativeName>
        <fullName evidence="9">6-O-methylguanine-DNA methyltransferase</fullName>
    </alternativeName>
    <alternativeName>
        <fullName evidence="10">O-6-methylguanine-DNA-alkyltransferase</fullName>
    </alternativeName>
</protein>
<dbReference type="InterPro" id="IPR036217">
    <property type="entry name" value="MethylDNA_cys_MeTrfase_DNAb"/>
</dbReference>
<reference evidence="13" key="2">
    <citation type="journal article" date="2021" name="Genome Biol. Evol.">
        <title>Developing a high-quality reference genome for a parasitic bivalve with doubly uniparental inheritance (Bivalvia: Unionida).</title>
        <authorList>
            <person name="Smith C.H."/>
        </authorList>
    </citation>
    <scope>NUCLEOTIDE SEQUENCE</scope>
    <source>
        <strain evidence="13">CHS0354</strain>
        <tissue evidence="13">Mantle</tissue>
    </source>
</reference>
<dbReference type="NCBIfam" id="TIGR00589">
    <property type="entry name" value="ogt"/>
    <property type="match status" value="1"/>
</dbReference>
<evidence type="ECO:0000256" key="1">
    <source>
        <dbReference type="ARBA" id="ARBA00001286"/>
    </source>
</evidence>
<keyword evidence="7" id="KW-0227">DNA damage</keyword>
<evidence type="ECO:0000256" key="8">
    <source>
        <dbReference type="ARBA" id="ARBA00023204"/>
    </source>
</evidence>
<comment type="similarity">
    <text evidence="2">Belongs to the MGMT family.</text>
</comment>
<dbReference type="CDD" id="cd06445">
    <property type="entry name" value="ATase"/>
    <property type="match status" value="1"/>
</dbReference>
<dbReference type="InterPro" id="IPR001497">
    <property type="entry name" value="MethylDNA_cys_MeTrfase_AS"/>
</dbReference>
<dbReference type="Proteomes" id="UP001195483">
    <property type="component" value="Unassembled WGS sequence"/>
</dbReference>
<dbReference type="Gene3D" id="1.10.10.10">
    <property type="entry name" value="Winged helix-like DNA-binding domain superfamily/Winged helix DNA-binding domain"/>
    <property type="match status" value="1"/>
</dbReference>
<name>A0AAE0W956_9BIVA</name>
<evidence type="ECO:0000313" key="13">
    <source>
        <dbReference type="EMBL" id="KAK3604830.1"/>
    </source>
</evidence>
<evidence type="ECO:0000256" key="9">
    <source>
        <dbReference type="ARBA" id="ARBA00030795"/>
    </source>
</evidence>
<comment type="catalytic activity">
    <reaction evidence="11">
        <text>a 6-O-methyl-2'-deoxyguanosine in DNA + L-cysteinyl-[protein] = S-methyl-L-cysteinyl-[protein] + a 2'-deoxyguanosine in DNA</text>
        <dbReference type="Rhea" id="RHEA:24000"/>
        <dbReference type="Rhea" id="RHEA-COMP:10131"/>
        <dbReference type="Rhea" id="RHEA-COMP:10132"/>
        <dbReference type="Rhea" id="RHEA-COMP:11367"/>
        <dbReference type="Rhea" id="RHEA-COMP:11368"/>
        <dbReference type="ChEBI" id="CHEBI:29950"/>
        <dbReference type="ChEBI" id="CHEBI:82612"/>
        <dbReference type="ChEBI" id="CHEBI:85445"/>
        <dbReference type="ChEBI" id="CHEBI:85448"/>
        <dbReference type="EC" id="2.1.1.63"/>
    </reaction>
</comment>
<dbReference type="Pfam" id="PF01035">
    <property type="entry name" value="DNA_binding_1"/>
    <property type="match status" value="1"/>
</dbReference>
<comment type="caution">
    <text evidence="13">The sequence shown here is derived from an EMBL/GenBank/DDBJ whole genome shotgun (WGS) entry which is preliminary data.</text>
</comment>
<organism evidence="13 14">
    <name type="scientific">Potamilus streckersoni</name>
    <dbReference type="NCBI Taxonomy" id="2493646"/>
    <lineage>
        <taxon>Eukaryota</taxon>
        <taxon>Metazoa</taxon>
        <taxon>Spiralia</taxon>
        <taxon>Lophotrochozoa</taxon>
        <taxon>Mollusca</taxon>
        <taxon>Bivalvia</taxon>
        <taxon>Autobranchia</taxon>
        <taxon>Heteroconchia</taxon>
        <taxon>Palaeoheterodonta</taxon>
        <taxon>Unionida</taxon>
        <taxon>Unionoidea</taxon>
        <taxon>Unionidae</taxon>
        <taxon>Ambleminae</taxon>
        <taxon>Lampsilini</taxon>
        <taxon>Potamilus</taxon>
    </lineage>
</organism>
<dbReference type="GO" id="GO:0032259">
    <property type="term" value="P:methylation"/>
    <property type="evidence" value="ECO:0007669"/>
    <property type="project" value="UniProtKB-KW"/>
</dbReference>
<gene>
    <name evidence="13" type="ORF">CHS0354_000492</name>
</gene>
<evidence type="ECO:0000256" key="11">
    <source>
        <dbReference type="ARBA" id="ARBA00049348"/>
    </source>
</evidence>
<keyword evidence="8" id="KW-0234">DNA repair</keyword>
<accession>A0AAE0W956</accession>
<evidence type="ECO:0000256" key="10">
    <source>
        <dbReference type="ARBA" id="ARBA00031621"/>
    </source>
</evidence>
<keyword evidence="14" id="KW-1185">Reference proteome</keyword>
<dbReference type="InterPro" id="IPR014048">
    <property type="entry name" value="MethylDNA_cys_MeTrfase_DNA-bd"/>
</dbReference>
<dbReference type="EMBL" id="JAEAOA010000085">
    <property type="protein sequence ID" value="KAK3604830.1"/>
    <property type="molecule type" value="Genomic_DNA"/>
</dbReference>
<dbReference type="GO" id="GO:0003908">
    <property type="term" value="F:methylated-DNA-[protein]-cysteine S-methyltransferase activity"/>
    <property type="evidence" value="ECO:0007669"/>
    <property type="project" value="UniProtKB-EC"/>
</dbReference>
<keyword evidence="6" id="KW-0808">Transferase</keyword>
<sequence>MFPHAVLQNSENDYGEIAKKILKNPTTQTSLRLYASGTEFQFAVWRALLNVPFGTLSSYKHIAELIKKPKAVRAVGTTIGRNPIALLIPCHRIISFNGGLGGYFWGLETKKKILDWEMNWLK</sequence>
<evidence type="ECO:0000256" key="6">
    <source>
        <dbReference type="ARBA" id="ARBA00022679"/>
    </source>
</evidence>
<feature type="domain" description="Methylated-DNA-[protein]-cysteine S-methyltransferase DNA binding" evidence="12">
    <location>
        <begin position="39"/>
        <end position="117"/>
    </location>
</feature>